<proteinExistence type="predicted"/>
<dbReference type="Pfam" id="PF06439">
    <property type="entry name" value="3keto-disac_hyd"/>
    <property type="match status" value="1"/>
</dbReference>
<feature type="domain" description="3-keto-alpha-glucoside-1,2-lyase/3-keto-2-hydroxy-glucal hydratase" evidence="2">
    <location>
        <begin position="43"/>
        <end position="207"/>
    </location>
</feature>
<feature type="chain" id="PRO_5045054735" evidence="1">
    <location>
        <begin position="21"/>
        <end position="233"/>
    </location>
</feature>
<organism evidence="3 4">
    <name type="scientific">Roseiconus lacunae</name>
    <dbReference type="NCBI Taxonomy" id="2605694"/>
    <lineage>
        <taxon>Bacteria</taxon>
        <taxon>Pseudomonadati</taxon>
        <taxon>Planctomycetota</taxon>
        <taxon>Planctomycetia</taxon>
        <taxon>Pirellulales</taxon>
        <taxon>Pirellulaceae</taxon>
        <taxon>Roseiconus</taxon>
    </lineage>
</organism>
<name>A0ABT7PE89_9BACT</name>
<keyword evidence="1" id="KW-0732">Signal</keyword>
<evidence type="ECO:0000313" key="3">
    <source>
        <dbReference type="EMBL" id="MDM4014820.1"/>
    </source>
</evidence>
<accession>A0ABT7PE89</accession>
<dbReference type="EMBL" id="JASZZN010000003">
    <property type="protein sequence ID" value="MDM4014820.1"/>
    <property type="molecule type" value="Genomic_DNA"/>
</dbReference>
<dbReference type="Proteomes" id="UP001239462">
    <property type="component" value="Unassembled WGS sequence"/>
</dbReference>
<evidence type="ECO:0000313" key="4">
    <source>
        <dbReference type="Proteomes" id="UP001239462"/>
    </source>
</evidence>
<sequence length="233" mass="25924">MKKTLSNVAILLTTAVPTLAGEKLLEDHFERNEQDESREQLGNDWSTNSKARAAGNKQVDLADGAMHIYRHKVADHGVSVVHDLSFKDVTITMRFKIGSGNELGINIADMNEKSVHAGHLCVAKIRPNKVMLADLKTGRMKKEIRERSKAKQLSADDRKLIKSKEKSIDVNLSKNTWHDLKVQIKGETLTVSIDGQTIGDFQSPGIGHPTKSRLRLAVAKEAWVDDVIVIRED</sequence>
<evidence type="ECO:0000256" key="1">
    <source>
        <dbReference type="SAM" id="SignalP"/>
    </source>
</evidence>
<evidence type="ECO:0000259" key="2">
    <source>
        <dbReference type="Pfam" id="PF06439"/>
    </source>
</evidence>
<keyword evidence="4" id="KW-1185">Reference proteome</keyword>
<dbReference type="RefSeq" id="WP_289162456.1">
    <property type="nucleotide sequence ID" value="NZ_JASZZN010000003.1"/>
</dbReference>
<reference evidence="3 4" key="1">
    <citation type="submission" date="2023-06" db="EMBL/GenBank/DDBJ databases">
        <title>Roseiconus lacunae JC819 isolated from Gulf of Mannar region, Tamil Nadu.</title>
        <authorList>
            <person name="Pk S."/>
            <person name="Ch S."/>
            <person name="Ch V.R."/>
        </authorList>
    </citation>
    <scope>NUCLEOTIDE SEQUENCE [LARGE SCALE GENOMIC DNA]</scope>
    <source>
        <strain evidence="3 4">JC819</strain>
    </source>
</reference>
<comment type="caution">
    <text evidence="3">The sequence shown here is derived from an EMBL/GenBank/DDBJ whole genome shotgun (WGS) entry which is preliminary data.</text>
</comment>
<protein>
    <submittedName>
        <fullName evidence="3">DUF1080 domain-containing protein</fullName>
    </submittedName>
</protein>
<dbReference type="InterPro" id="IPR010496">
    <property type="entry name" value="AL/BT2_dom"/>
</dbReference>
<feature type="signal peptide" evidence="1">
    <location>
        <begin position="1"/>
        <end position="20"/>
    </location>
</feature>
<dbReference type="Gene3D" id="2.60.120.560">
    <property type="entry name" value="Exo-inulinase, domain 1"/>
    <property type="match status" value="1"/>
</dbReference>
<gene>
    <name evidence="3" type="ORF">QTN89_05215</name>
</gene>